<dbReference type="PANTHER" id="PTHR24399:SF23">
    <property type="entry name" value="C2H2-TYPE DOMAIN-CONTAINING PROTEIN"/>
    <property type="match status" value="1"/>
</dbReference>
<evidence type="ECO:0000256" key="11">
    <source>
        <dbReference type="SAM" id="MobiDB-lite"/>
    </source>
</evidence>
<feature type="compositionally biased region" description="Polar residues" evidence="11">
    <location>
        <begin position="607"/>
        <end position="623"/>
    </location>
</feature>
<keyword evidence="2" id="KW-0479">Metal-binding</keyword>
<keyword evidence="14" id="KW-1185">Reference proteome</keyword>
<feature type="domain" description="C2H2-type" evidence="12">
    <location>
        <begin position="915"/>
        <end position="941"/>
    </location>
</feature>
<feature type="domain" description="C2H2-type" evidence="12">
    <location>
        <begin position="194"/>
        <end position="221"/>
    </location>
</feature>
<feature type="domain" description="C2H2-type" evidence="12">
    <location>
        <begin position="284"/>
        <end position="311"/>
    </location>
</feature>
<dbReference type="GO" id="GO:0008270">
    <property type="term" value="F:zinc ion binding"/>
    <property type="evidence" value="ECO:0007669"/>
    <property type="project" value="UniProtKB-KW"/>
</dbReference>
<feature type="compositionally biased region" description="Basic and acidic residues" evidence="11">
    <location>
        <begin position="587"/>
        <end position="596"/>
    </location>
</feature>
<dbReference type="Pfam" id="PF13912">
    <property type="entry name" value="zf-C2H2_6"/>
    <property type="match status" value="3"/>
</dbReference>
<comment type="caution">
    <text evidence="13">The sequence shown here is derived from an EMBL/GenBank/DDBJ whole genome shotgun (WGS) entry which is preliminary data.</text>
</comment>
<proteinExistence type="predicted"/>
<feature type="compositionally biased region" description="Basic residues" evidence="11">
    <location>
        <begin position="136"/>
        <end position="150"/>
    </location>
</feature>
<feature type="domain" description="C2H2-type" evidence="12">
    <location>
        <begin position="669"/>
        <end position="696"/>
    </location>
</feature>
<dbReference type="Pfam" id="PF00096">
    <property type="entry name" value="zf-C2H2"/>
    <property type="match status" value="6"/>
</dbReference>
<feature type="domain" description="C2H2-type" evidence="12">
    <location>
        <begin position="633"/>
        <end position="660"/>
    </location>
</feature>
<dbReference type="EMBL" id="LNIX01000045">
    <property type="protein sequence ID" value="OXA38535.1"/>
    <property type="molecule type" value="Genomic_DNA"/>
</dbReference>
<evidence type="ECO:0000256" key="2">
    <source>
        <dbReference type="ARBA" id="ARBA00022723"/>
    </source>
</evidence>
<keyword evidence="9" id="KW-0539">Nucleus</keyword>
<dbReference type="GO" id="GO:0005654">
    <property type="term" value="C:nucleoplasm"/>
    <property type="evidence" value="ECO:0007669"/>
    <property type="project" value="TreeGrafter"/>
</dbReference>
<evidence type="ECO:0000256" key="10">
    <source>
        <dbReference type="PROSITE-ProRule" id="PRU00042"/>
    </source>
</evidence>
<feature type="domain" description="C2H2-type" evidence="12">
    <location>
        <begin position="801"/>
        <end position="828"/>
    </location>
</feature>
<feature type="region of interest" description="Disordered" evidence="11">
    <location>
        <begin position="66"/>
        <end position="150"/>
    </location>
</feature>
<dbReference type="PANTHER" id="PTHR24399">
    <property type="entry name" value="ZINC FINGER AND BTB DOMAIN-CONTAINING"/>
    <property type="match status" value="1"/>
</dbReference>
<dbReference type="GO" id="GO:0000978">
    <property type="term" value="F:RNA polymerase II cis-regulatory region sequence-specific DNA binding"/>
    <property type="evidence" value="ECO:0007669"/>
    <property type="project" value="TreeGrafter"/>
</dbReference>
<feature type="domain" description="C2H2-type" evidence="12">
    <location>
        <begin position="829"/>
        <end position="856"/>
    </location>
</feature>
<dbReference type="SUPFAM" id="SSF57667">
    <property type="entry name" value="beta-beta-alpha zinc fingers"/>
    <property type="match status" value="9"/>
</dbReference>
<name>A0A226CYZ9_FOLCA</name>
<feature type="domain" description="C2H2-type" evidence="12">
    <location>
        <begin position="763"/>
        <end position="790"/>
    </location>
</feature>
<keyword evidence="8" id="KW-0804">Transcription</keyword>
<feature type="domain" description="C2H2-type" evidence="12">
    <location>
        <begin position="357"/>
        <end position="385"/>
    </location>
</feature>
<feature type="compositionally biased region" description="Polar residues" evidence="11">
    <location>
        <begin position="73"/>
        <end position="85"/>
    </location>
</feature>
<organism evidence="13 14">
    <name type="scientific">Folsomia candida</name>
    <name type="common">Springtail</name>
    <dbReference type="NCBI Taxonomy" id="158441"/>
    <lineage>
        <taxon>Eukaryota</taxon>
        <taxon>Metazoa</taxon>
        <taxon>Ecdysozoa</taxon>
        <taxon>Arthropoda</taxon>
        <taxon>Hexapoda</taxon>
        <taxon>Collembola</taxon>
        <taxon>Entomobryomorpha</taxon>
        <taxon>Isotomoidea</taxon>
        <taxon>Isotomidae</taxon>
        <taxon>Proisotominae</taxon>
        <taxon>Folsomia</taxon>
    </lineage>
</organism>
<feature type="domain" description="C2H2-type" evidence="12">
    <location>
        <begin position="255"/>
        <end position="282"/>
    </location>
</feature>
<keyword evidence="3" id="KW-0677">Repeat</keyword>
<dbReference type="PROSITE" id="PS50157">
    <property type="entry name" value="ZINC_FINGER_C2H2_2"/>
    <property type="match status" value="18"/>
</dbReference>
<dbReference type="InterPro" id="IPR013087">
    <property type="entry name" value="Znf_C2H2_type"/>
</dbReference>
<comment type="subcellular location">
    <subcellularLocation>
        <location evidence="1">Nucleus</location>
    </subcellularLocation>
</comment>
<evidence type="ECO:0000313" key="14">
    <source>
        <dbReference type="Proteomes" id="UP000198287"/>
    </source>
</evidence>
<dbReference type="FunFam" id="3.30.160.60:FF:000322">
    <property type="entry name" value="GDNF-inducible zinc finger protein 1"/>
    <property type="match status" value="1"/>
</dbReference>
<feature type="domain" description="C2H2-type" evidence="12">
    <location>
        <begin position="858"/>
        <end position="886"/>
    </location>
</feature>
<accession>A0A226CYZ9</accession>
<dbReference type="InterPro" id="IPR036236">
    <property type="entry name" value="Znf_C2H2_sf"/>
</dbReference>
<reference evidence="13 14" key="1">
    <citation type="submission" date="2015-12" db="EMBL/GenBank/DDBJ databases">
        <title>The genome of Folsomia candida.</title>
        <authorList>
            <person name="Faddeeva A."/>
            <person name="Derks M.F."/>
            <person name="Anvar Y."/>
            <person name="Smit S."/>
            <person name="Van Straalen N."/>
            <person name="Roelofs D."/>
        </authorList>
    </citation>
    <scope>NUCLEOTIDE SEQUENCE [LARGE SCALE GENOMIC DNA]</scope>
    <source>
        <strain evidence="13 14">VU population</strain>
        <tissue evidence="13">Whole body</tissue>
    </source>
</reference>
<feature type="domain" description="C2H2-type" evidence="12">
    <location>
        <begin position="322"/>
        <end position="349"/>
    </location>
</feature>
<evidence type="ECO:0000256" key="9">
    <source>
        <dbReference type="ARBA" id="ARBA00023242"/>
    </source>
</evidence>
<keyword evidence="5" id="KW-0862">Zinc</keyword>
<dbReference type="SMART" id="SM00355">
    <property type="entry name" value="ZnF_C2H2"/>
    <property type="match status" value="19"/>
</dbReference>
<feature type="domain" description="C2H2-type" evidence="12">
    <location>
        <begin position="734"/>
        <end position="761"/>
    </location>
</feature>
<feature type="domain" description="C2H2-type" evidence="12">
    <location>
        <begin position="887"/>
        <end position="915"/>
    </location>
</feature>
<feature type="domain" description="C2H2-type" evidence="12">
    <location>
        <begin position="697"/>
        <end position="724"/>
    </location>
</feature>
<dbReference type="Proteomes" id="UP000198287">
    <property type="component" value="Unassembled WGS sequence"/>
</dbReference>
<evidence type="ECO:0000256" key="5">
    <source>
        <dbReference type="ARBA" id="ARBA00022833"/>
    </source>
</evidence>
<evidence type="ECO:0000256" key="4">
    <source>
        <dbReference type="ARBA" id="ARBA00022771"/>
    </source>
</evidence>
<feature type="region of interest" description="Disordered" evidence="11">
    <location>
        <begin position="580"/>
        <end position="623"/>
    </location>
</feature>
<evidence type="ECO:0000256" key="6">
    <source>
        <dbReference type="ARBA" id="ARBA00023015"/>
    </source>
</evidence>
<dbReference type="PROSITE" id="PS00028">
    <property type="entry name" value="ZINC_FINGER_C2H2_1"/>
    <property type="match status" value="17"/>
</dbReference>
<evidence type="ECO:0000256" key="8">
    <source>
        <dbReference type="ARBA" id="ARBA00023163"/>
    </source>
</evidence>
<feature type="domain" description="C2H2-type" evidence="12">
    <location>
        <begin position="414"/>
        <end position="434"/>
    </location>
</feature>
<feature type="domain" description="C2H2-type" evidence="12">
    <location>
        <begin position="386"/>
        <end position="414"/>
    </location>
</feature>
<protein>
    <submittedName>
        <fullName evidence="13">Zinc finger protein 27</fullName>
    </submittedName>
</protein>
<evidence type="ECO:0000256" key="1">
    <source>
        <dbReference type="ARBA" id="ARBA00004123"/>
    </source>
</evidence>
<dbReference type="AlphaFoldDB" id="A0A226CYZ9"/>
<feature type="domain" description="C2H2-type" evidence="12">
    <location>
        <begin position="158"/>
        <end position="185"/>
    </location>
</feature>
<sequence>MRRLFPRLEGCWDMQISEATSRRETETNKLLSKQELITSSYSNFTNFKSFRPVYIEEKRAAHRSHKKRIARISEQNEMEVNQTDQKFIERHKPLVSPTEKGDRLQKNGRLPHSVHPREPTPRDDNHVQSHSDNRRSSKAKKLPQIGRKRGRHVVGKVYPCKICLRPFTNGTSAHVHARTHLNPHELEESSLFHEKCPHCEKEFFNCHHFTDHVAAHERRKNHACPTCKQKFTRKAHLFVHLSREERAEVRQGWRHGCYFCTKRFIAPSKLSCHLLTHTKEKLGGRCHTCGKTFSSKYSMTAHRFAHLSEDEKTALVKQGSGRECLFCQKKFPDNATYHAHLVSHTKEKPFRCDQCGKLCSECDQAFTTKQNLASHKNTVHRKVKDFVCPECGKKFGTKSNMVTHLKDAHFKERHPCPHCGHTFTRKGNLGTHLKKDAVKVFEGGFAEKNEGKSAGFCLLGSTWRAHNDRNQEKTLLASRTHFSMRRHKCKAGPVTTTCFIVTRRRVNLCITGNLSLHTNFDTHTSVIEEIPQGNGRANALRLNLKESLRKGSMHFKGATSEQNETLSLDGMEVNQKAVKRQKALVPTKEKVDKGESSQDNGRLPPHSVQTPRGDNHVHSQSSNITLSKAKKIFPCKTCLRPFTNGTSAHLHARTHLNSHELEKTSVFHVKCPHCAKAFFHRRHFTDHVNAHEGRKNHVCPVCKQKFTRKATLAGHFIVHMSREERAAVQLGWRHGCYFCSKHFKSQSHLSCHFVTHTKEKVGWKCHVCRKTFSSKYSLIRHRFAHLSEDEKVALVKQGSSRVCLFCRKIFPDNDTYHIHLVSHTKEKPFPCDQCGALFGHQSVLNLHKRLHSADPRPFQCSACEQAFTTKQYLGSHKKTVHRKVKDFACPECGKKFGMKSNMVTHLNNVHVKIRHPCPHCGHIFTQKGNLGRHLKKLHPQE</sequence>
<feature type="compositionally biased region" description="Basic and acidic residues" evidence="11">
    <location>
        <begin position="115"/>
        <end position="135"/>
    </location>
</feature>
<evidence type="ECO:0000259" key="12">
    <source>
        <dbReference type="PROSITE" id="PS50157"/>
    </source>
</evidence>
<gene>
    <name evidence="13" type="ORF">Fcan01_26739</name>
</gene>
<keyword evidence="4 10" id="KW-0863">Zinc-finger</keyword>
<evidence type="ECO:0000256" key="7">
    <source>
        <dbReference type="ARBA" id="ARBA00023125"/>
    </source>
</evidence>
<dbReference type="Gene3D" id="3.30.160.60">
    <property type="entry name" value="Classic Zinc Finger"/>
    <property type="match status" value="11"/>
</dbReference>
<keyword evidence="6" id="KW-0805">Transcription regulation</keyword>
<dbReference type="GO" id="GO:0001227">
    <property type="term" value="F:DNA-binding transcription repressor activity, RNA polymerase II-specific"/>
    <property type="evidence" value="ECO:0007669"/>
    <property type="project" value="TreeGrafter"/>
</dbReference>
<evidence type="ECO:0000313" key="13">
    <source>
        <dbReference type="EMBL" id="OXA38535.1"/>
    </source>
</evidence>
<dbReference type="OrthoDB" id="6077919at2759"/>
<evidence type="ECO:0000256" key="3">
    <source>
        <dbReference type="ARBA" id="ARBA00022737"/>
    </source>
</evidence>
<keyword evidence="7" id="KW-0238">DNA-binding</keyword>